<name>A1CXA3_NEOFI</name>
<evidence type="ECO:0000256" key="1">
    <source>
        <dbReference type="SAM" id="MobiDB-lite"/>
    </source>
</evidence>
<organism evidence="2 3">
    <name type="scientific">Neosartorya fischeri (strain ATCC 1020 / DSM 3700 / CBS 544.65 / FGSC A1164 / JCM 1740 / NRRL 181 / WB 181)</name>
    <name type="common">Aspergillus fischerianus</name>
    <dbReference type="NCBI Taxonomy" id="331117"/>
    <lineage>
        <taxon>Eukaryota</taxon>
        <taxon>Fungi</taxon>
        <taxon>Dikarya</taxon>
        <taxon>Ascomycota</taxon>
        <taxon>Pezizomycotina</taxon>
        <taxon>Eurotiomycetes</taxon>
        <taxon>Eurotiomycetidae</taxon>
        <taxon>Eurotiales</taxon>
        <taxon>Aspergillaceae</taxon>
        <taxon>Aspergillus</taxon>
        <taxon>Aspergillus subgen. Fumigati</taxon>
    </lineage>
</organism>
<dbReference type="AlphaFoldDB" id="A1CXA3"/>
<dbReference type="OrthoDB" id="4487268at2759"/>
<reference evidence="3" key="1">
    <citation type="journal article" date="2008" name="PLoS Genet.">
        <title>Genomic islands in the pathogenic filamentous fungus Aspergillus fumigatus.</title>
        <authorList>
            <person name="Fedorova N.D."/>
            <person name="Khaldi N."/>
            <person name="Joardar V.S."/>
            <person name="Maiti R."/>
            <person name="Amedeo P."/>
            <person name="Anderson M.J."/>
            <person name="Crabtree J."/>
            <person name="Silva J.C."/>
            <person name="Badger J.H."/>
            <person name="Albarraq A."/>
            <person name="Angiuoli S."/>
            <person name="Bussey H."/>
            <person name="Bowyer P."/>
            <person name="Cotty P.J."/>
            <person name="Dyer P.S."/>
            <person name="Egan A."/>
            <person name="Galens K."/>
            <person name="Fraser-Liggett C.M."/>
            <person name="Haas B.J."/>
            <person name="Inman J.M."/>
            <person name="Kent R."/>
            <person name="Lemieux S."/>
            <person name="Malavazi I."/>
            <person name="Orvis J."/>
            <person name="Roemer T."/>
            <person name="Ronning C.M."/>
            <person name="Sundaram J.P."/>
            <person name="Sutton G."/>
            <person name="Turner G."/>
            <person name="Venter J.C."/>
            <person name="White O.R."/>
            <person name="Whitty B.R."/>
            <person name="Youngman P."/>
            <person name="Wolfe K.H."/>
            <person name="Goldman G.H."/>
            <person name="Wortman J.R."/>
            <person name="Jiang B."/>
            <person name="Denning D.W."/>
            <person name="Nierman W.C."/>
        </authorList>
    </citation>
    <scope>NUCLEOTIDE SEQUENCE [LARGE SCALE GENOMIC DNA]</scope>
    <source>
        <strain evidence="3">ATCC 1020 / DSM 3700 / CBS 544.65 / FGSC A1164 / JCM 1740 / NRRL 181 / WB 181</strain>
    </source>
</reference>
<sequence>MEARTDGYLYGPTGGDEEFAIVETKTHQRKKSTQKGRQIYMQESAEMVAWILKDECKVPLDNQPPITEESQAPSAGAASKTNYVTSLENSTQGIAGPCVTPAGVAISATAPQQAVLPPRAPAASEASPPTTVVYNVYAGVVNNSYYLHPTTSWAGANPPTRATTKRRRGRGKKPKKDNDERN</sequence>
<accession>A1CXA3</accession>
<feature type="region of interest" description="Disordered" evidence="1">
    <location>
        <begin position="148"/>
        <end position="182"/>
    </location>
</feature>
<feature type="compositionally biased region" description="Basic residues" evidence="1">
    <location>
        <begin position="163"/>
        <end position="175"/>
    </location>
</feature>
<dbReference type="Proteomes" id="UP000006702">
    <property type="component" value="Unassembled WGS sequence"/>
</dbReference>
<keyword evidence="3" id="KW-1185">Reference proteome</keyword>
<dbReference type="STRING" id="331117.A1CXA3"/>
<dbReference type="EMBL" id="DS027685">
    <property type="protein sequence ID" value="EAW25255.1"/>
    <property type="molecule type" value="Genomic_DNA"/>
</dbReference>
<dbReference type="RefSeq" id="XP_001267152.1">
    <property type="nucleotide sequence ID" value="XM_001267151.1"/>
</dbReference>
<protein>
    <submittedName>
        <fullName evidence="2">Uncharacterized protein</fullName>
    </submittedName>
</protein>
<dbReference type="HOGENOM" id="CLU_1482390_0_0_1"/>
<evidence type="ECO:0000313" key="2">
    <source>
        <dbReference type="EMBL" id="EAW25255.1"/>
    </source>
</evidence>
<dbReference type="KEGG" id="nfi:NFIA_107470"/>
<dbReference type="GeneID" id="4593639"/>
<evidence type="ECO:0000313" key="3">
    <source>
        <dbReference type="Proteomes" id="UP000006702"/>
    </source>
</evidence>
<proteinExistence type="predicted"/>
<dbReference type="VEuPathDB" id="FungiDB:NFIA_107470"/>
<gene>
    <name evidence="2" type="ORF">NFIA_107470</name>
</gene>